<comment type="caution">
    <text evidence="2">The sequence shown here is derived from an EMBL/GenBank/DDBJ whole genome shotgun (WGS) entry which is preliminary data.</text>
</comment>
<accession>A0A2U2PIT4</accession>
<gene>
    <name evidence="2" type="ORF">DDR33_09085</name>
</gene>
<evidence type="ECO:0000256" key="1">
    <source>
        <dbReference type="SAM" id="SignalP"/>
    </source>
</evidence>
<keyword evidence="3" id="KW-1185">Reference proteome</keyword>
<dbReference type="EMBL" id="QEAS01000006">
    <property type="protein sequence ID" value="PWG81069.1"/>
    <property type="molecule type" value="Genomic_DNA"/>
</dbReference>
<organism evidence="2 3">
    <name type="scientific">Pararcticibacter amylolyticus</name>
    <dbReference type="NCBI Taxonomy" id="2173175"/>
    <lineage>
        <taxon>Bacteria</taxon>
        <taxon>Pseudomonadati</taxon>
        <taxon>Bacteroidota</taxon>
        <taxon>Sphingobacteriia</taxon>
        <taxon>Sphingobacteriales</taxon>
        <taxon>Sphingobacteriaceae</taxon>
        <taxon>Pararcticibacter</taxon>
    </lineage>
</organism>
<dbReference type="Proteomes" id="UP000245647">
    <property type="component" value="Unassembled WGS sequence"/>
</dbReference>
<dbReference type="RefSeq" id="WP_109415453.1">
    <property type="nucleotide sequence ID" value="NZ_QEAS01000006.1"/>
</dbReference>
<evidence type="ECO:0000313" key="3">
    <source>
        <dbReference type="Proteomes" id="UP000245647"/>
    </source>
</evidence>
<keyword evidence="1" id="KW-0732">Signal</keyword>
<name>A0A2U2PIT4_9SPHI</name>
<dbReference type="AlphaFoldDB" id="A0A2U2PIT4"/>
<dbReference type="OrthoDB" id="767816at2"/>
<evidence type="ECO:0000313" key="2">
    <source>
        <dbReference type="EMBL" id="PWG81069.1"/>
    </source>
</evidence>
<sequence length="100" mass="11793">MKNKSNLKAILLGMLVLFVLSFNSCKKDQDQTLESKNPENIENFDKMMRFLTIMWGVDKKDINYDVEKQIFTLIPASYSMTLQEVQDYYAASNEYKLKYE</sequence>
<evidence type="ECO:0008006" key="4">
    <source>
        <dbReference type="Google" id="ProtNLM"/>
    </source>
</evidence>
<feature type="chain" id="PRO_5015645102" description="DUF4296 domain-containing protein" evidence="1">
    <location>
        <begin position="27"/>
        <end position="100"/>
    </location>
</feature>
<protein>
    <recommendedName>
        <fullName evidence="4">DUF4296 domain-containing protein</fullName>
    </recommendedName>
</protein>
<feature type="signal peptide" evidence="1">
    <location>
        <begin position="1"/>
        <end position="26"/>
    </location>
</feature>
<reference evidence="2 3" key="1">
    <citation type="submission" date="2018-04" db="EMBL/GenBank/DDBJ databases">
        <title>Pedobacter chongqingensis sp. nov., isolated from a rottenly hemp rope.</title>
        <authorList>
            <person name="Cai Y."/>
        </authorList>
    </citation>
    <scope>NUCLEOTIDE SEQUENCE [LARGE SCALE GENOMIC DNA]</scope>
    <source>
        <strain evidence="2 3">FJ4-8</strain>
    </source>
</reference>
<proteinExistence type="predicted"/>